<keyword evidence="3" id="KW-1185">Reference proteome</keyword>
<gene>
    <name evidence="2" type="ORF">GCM10009831_09100</name>
</gene>
<dbReference type="EMBL" id="BAAAQG010000003">
    <property type="protein sequence ID" value="GAA1702119.1"/>
    <property type="molecule type" value="Genomic_DNA"/>
</dbReference>
<name>A0ABP4UE80_9ACTN</name>
<protein>
    <submittedName>
        <fullName evidence="2">Uncharacterized protein</fullName>
    </submittedName>
</protein>
<feature type="region of interest" description="Disordered" evidence="1">
    <location>
        <begin position="1"/>
        <end position="29"/>
    </location>
</feature>
<reference evidence="3" key="1">
    <citation type="journal article" date="2019" name="Int. J. Syst. Evol. Microbiol.">
        <title>The Global Catalogue of Microorganisms (GCM) 10K type strain sequencing project: providing services to taxonomists for standard genome sequencing and annotation.</title>
        <authorList>
            <consortium name="The Broad Institute Genomics Platform"/>
            <consortium name="The Broad Institute Genome Sequencing Center for Infectious Disease"/>
            <person name="Wu L."/>
            <person name="Ma J."/>
        </authorList>
    </citation>
    <scope>NUCLEOTIDE SEQUENCE [LARGE SCALE GENOMIC DNA]</scope>
    <source>
        <strain evidence="3">JCM 16002</strain>
    </source>
</reference>
<proteinExistence type="predicted"/>
<organism evidence="2 3">
    <name type="scientific">Dietzia cercidiphylli</name>
    <dbReference type="NCBI Taxonomy" id="498199"/>
    <lineage>
        <taxon>Bacteria</taxon>
        <taxon>Bacillati</taxon>
        <taxon>Actinomycetota</taxon>
        <taxon>Actinomycetes</taxon>
        <taxon>Mycobacteriales</taxon>
        <taxon>Dietziaceae</taxon>
        <taxon>Dietzia</taxon>
    </lineage>
</organism>
<evidence type="ECO:0000313" key="3">
    <source>
        <dbReference type="Proteomes" id="UP001500383"/>
    </source>
</evidence>
<dbReference type="Proteomes" id="UP001500383">
    <property type="component" value="Unassembled WGS sequence"/>
</dbReference>
<comment type="caution">
    <text evidence="2">The sequence shown here is derived from an EMBL/GenBank/DDBJ whole genome shotgun (WGS) entry which is preliminary data.</text>
</comment>
<evidence type="ECO:0000313" key="2">
    <source>
        <dbReference type="EMBL" id="GAA1702119.1"/>
    </source>
</evidence>
<sequence>MDAAAGELLGRRATDPTRSPGHQGYGTVAEHPQTTFLSGFSGRDGPPRLSGPDAIDAVYHLDITGLSSR</sequence>
<accession>A0ABP4UE80</accession>
<evidence type="ECO:0000256" key="1">
    <source>
        <dbReference type="SAM" id="MobiDB-lite"/>
    </source>
</evidence>